<proteinExistence type="inferred from homology"/>
<feature type="domain" description="REM-1" evidence="3">
    <location>
        <begin position="46"/>
        <end position="109"/>
    </location>
</feature>
<dbReference type="GO" id="GO:0038203">
    <property type="term" value="P:TORC2 signaling"/>
    <property type="evidence" value="ECO:0007669"/>
    <property type="project" value="TreeGrafter"/>
</dbReference>
<dbReference type="PANTHER" id="PTHR13298:SF11">
    <property type="entry name" value="RAPAMYCIN-INSENSITIVE COMPANION OF MTOR"/>
    <property type="match status" value="1"/>
</dbReference>
<dbReference type="SMART" id="SM01310">
    <property type="entry name" value="RICTOR_V"/>
    <property type="match status" value="1"/>
</dbReference>
<dbReference type="GO" id="GO:0031932">
    <property type="term" value="C:TORC2 complex"/>
    <property type="evidence" value="ECO:0007669"/>
    <property type="project" value="InterPro"/>
</dbReference>
<organism evidence="7 8">
    <name type="scientific">Phlebiopsis gigantea (strain 11061_1 CR5-6)</name>
    <name type="common">White-rot fungus</name>
    <name type="synonym">Peniophora gigantea</name>
    <dbReference type="NCBI Taxonomy" id="745531"/>
    <lineage>
        <taxon>Eukaryota</taxon>
        <taxon>Fungi</taxon>
        <taxon>Dikarya</taxon>
        <taxon>Basidiomycota</taxon>
        <taxon>Agaricomycotina</taxon>
        <taxon>Agaricomycetes</taxon>
        <taxon>Polyporales</taxon>
        <taxon>Phanerochaetaceae</taxon>
        <taxon>Phlebiopsis</taxon>
    </lineage>
</organism>
<dbReference type="SMART" id="SM00742">
    <property type="entry name" value="Hr1"/>
    <property type="match status" value="1"/>
</dbReference>
<dbReference type="Pfam" id="PF14668">
    <property type="entry name" value="RICTOR_V"/>
    <property type="match status" value="1"/>
</dbReference>
<gene>
    <name evidence="7" type="ORF">PHLGIDRAFT_31007</name>
</gene>
<dbReference type="InterPro" id="IPR029451">
    <property type="entry name" value="RICTOR_M"/>
</dbReference>
<comment type="similarity">
    <text evidence="1">Belongs to the RICTOR family.</text>
</comment>
<dbReference type="SMART" id="SM01307">
    <property type="entry name" value="RICTOR_M"/>
    <property type="match status" value="1"/>
</dbReference>
<dbReference type="SMART" id="SM01308">
    <property type="entry name" value="RICTOR_N"/>
    <property type="match status" value="1"/>
</dbReference>
<dbReference type="SUPFAM" id="SSF46585">
    <property type="entry name" value="HR1 repeat"/>
    <property type="match status" value="1"/>
</dbReference>
<accession>A0A0C3S4Q1</accession>
<feature type="domain" description="Rapamycin-insensitive companion of mTOR N-terminal" evidence="5">
    <location>
        <begin position="191"/>
        <end position="576"/>
    </location>
</feature>
<evidence type="ECO:0000259" key="3">
    <source>
        <dbReference type="SMART" id="SM00742"/>
    </source>
</evidence>
<feature type="region of interest" description="Disordered" evidence="2">
    <location>
        <begin position="1282"/>
        <end position="1325"/>
    </location>
</feature>
<protein>
    <recommendedName>
        <fullName evidence="9">REM-1 domain-containing protein</fullName>
    </recommendedName>
</protein>
<dbReference type="Pfam" id="PF14664">
    <property type="entry name" value="RICTOR_N"/>
    <property type="match status" value="1"/>
</dbReference>
<dbReference type="SUPFAM" id="SSF48371">
    <property type="entry name" value="ARM repeat"/>
    <property type="match status" value="1"/>
</dbReference>
<dbReference type="EMBL" id="KN840551">
    <property type="protein sequence ID" value="KIP05152.1"/>
    <property type="molecule type" value="Genomic_DNA"/>
</dbReference>
<evidence type="ECO:0000259" key="4">
    <source>
        <dbReference type="SMART" id="SM01307"/>
    </source>
</evidence>
<dbReference type="STRING" id="745531.A0A0C3S4Q1"/>
<feature type="compositionally biased region" description="Low complexity" evidence="2">
    <location>
        <begin position="165"/>
        <end position="182"/>
    </location>
</feature>
<dbReference type="SMART" id="SM01303">
    <property type="entry name" value="RasGEF_N_2"/>
    <property type="match status" value="1"/>
</dbReference>
<reference evidence="7 8" key="1">
    <citation type="journal article" date="2014" name="PLoS Genet.">
        <title>Analysis of the Phlebiopsis gigantea genome, transcriptome and secretome provides insight into its pioneer colonization strategies of wood.</title>
        <authorList>
            <person name="Hori C."/>
            <person name="Ishida T."/>
            <person name="Igarashi K."/>
            <person name="Samejima M."/>
            <person name="Suzuki H."/>
            <person name="Master E."/>
            <person name="Ferreira P."/>
            <person name="Ruiz-Duenas F.J."/>
            <person name="Held B."/>
            <person name="Canessa P."/>
            <person name="Larrondo L.F."/>
            <person name="Schmoll M."/>
            <person name="Druzhinina I.S."/>
            <person name="Kubicek C.P."/>
            <person name="Gaskell J.A."/>
            <person name="Kersten P."/>
            <person name="St John F."/>
            <person name="Glasner J."/>
            <person name="Sabat G."/>
            <person name="Splinter BonDurant S."/>
            <person name="Syed K."/>
            <person name="Yadav J."/>
            <person name="Mgbeahuruike A.C."/>
            <person name="Kovalchuk A."/>
            <person name="Asiegbu F.O."/>
            <person name="Lackner G."/>
            <person name="Hoffmeister D."/>
            <person name="Rencoret J."/>
            <person name="Gutierrez A."/>
            <person name="Sun H."/>
            <person name="Lindquist E."/>
            <person name="Barry K."/>
            <person name="Riley R."/>
            <person name="Grigoriev I.V."/>
            <person name="Henrissat B."/>
            <person name="Kues U."/>
            <person name="Berka R.M."/>
            <person name="Martinez A.T."/>
            <person name="Covert S.F."/>
            <person name="Blanchette R.A."/>
            <person name="Cullen D."/>
        </authorList>
    </citation>
    <scope>NUCLEOTIDE SEQUENCE [LARGE SCALE GENOMIC DNA]</scope>
    <source>
        <strain evidence="7 8">11061_1 CR5-6</strain>
    </source>
</reference>
<dbReference type="OrthoDB" id="271111at2759"/>
<dbReference type="InterPro" id="IPR036274">
    <property type="entry name" value="HR1_rpt_sf"/>
</dbReference>
<keyword evidence="8" id="KW-1185">Reference proteome</keyword>
<feature type="domain" description="Rapamycin-insensitive companion of mTOR" evidence="6">
    <location>
        <begin position="1058"/>
        <end position="1130"/>
    </location>
</feature>
<dbReference type="Pfam" id="PF14663">
    <property type="entry name" value="RasGEF_N_2"/>
    <property type="match status" value="1"/>
</dbReference>
<evidence type="ECO:0000259" key="6">
    <source>
        <dbReference type="SMART" id="SM01310"/>
    </source>
</evidence>
<sequence length="1325" mass="149096">MSRGSDGAASIVSNYAPSITVPTTSGTTLAEFDSEADQLRARGQADQLDTLNTQLQVENRIKEGAENLLQMPLDESLRLQVEEELDMARSKINAITKKIATHNARGARRAMNGTEPQKRKFNGNPLQSLPKAKADIEERDDFRTALQQASSYIRTLHKLVPHRGTLSPPASPSSSTTPSTLPEVDISHMRVDAMNQLTNVLQRNLRVRYEVNIPDVVQAITPALADSATKHSRATAYRLMRHMLVNPQSVERLQEQSLDWYIVRSLARDAKHAVEKEQVIKLIRAIVEIGSSRRGPGAAVGCGTCPLSEAVMRAFMAVAEHPDEPFKLVCLQTLTEILLIDVALVARTGGIRLLLHALSEGPVELSPIISSAFLYIADSPRTRAYLRPGTDLEMALSGITDAYGKGAEHVDKMRATIKIVASMLRTWSGLLYFCVHDKLALRAVVDGLRIPSLQTREVILDMFFDLFNIKPPEWHQAFIDGRRLTMYRRTRRPVEPKPTEPPHKQQDALKLTEQYVGLLILVFNSAGLMDALTAMLEETAVPDEEEGEVTANESSIHRKATLLIAEILQTANRVLPLSIAAKIQALPRVFSLAAAYDEGVNRTVGTSTLSAIESYNRHRMRLNPIAVMKEGTRPRANSVEDAIRRGQKQAEQSKIKLGLQMDDKTFQTLLLDSQVMTTKDQTKWNFDVLQDLMEGPFLNPKRMEEAIKVSRYVRKLISFYHPFSHRFSDLAKSKSNVRWVRLGCMLLNALLASPEGTRFLAEDEFLSQIVNCFAQLDPSNMNMIQPQEALLSKRRITDTLSFGYLEMLGVLSKRREGIELLERFKLFTAFYHVTELSDREDLIKAMIENLDYTIDGHSRIVLAKALTSSHQVIRLMATNHLGGIIRDNIQVQSSSWALRLLLTQMYDAEPIVQETAVRYLEEACESPDVLQMVVEMHPTLEHLGDIGNPLLLKFMSNSLGFRYLYAADYIDREMDAWFHERNLHYVVHIEVFLAKAFGFMPSEHEEDPLVETILPPHFYGVMAKTELGCQVLQEKGHFSEFALFIRKHRFESEDQDLILKLKSVLWAVGNIGSTERGLPFLEEEEIIPAILEIAEQSLVLSVRGTCFFVLGLISSTPQGAEILDDYHWEATLSPLGLPTGMCVPSNVDRLVSIPPWEPIADIGDDEVRLEPPVSEEENEVLTAIYNLANTVIANAASRTLARMRSRDKYKRIFSSTSMLYRALHAISSQRYRLPVRRYILDLFNLELNDQIVHELTEHAVKLRVKAPPGDATAKAPRVVSVTARPPRHRRISESDEESMSDNDDPPEDQKYPVIKARPQSQIIGF</sequence>
<dbReference type="Pfam" id="PF02185">
    <property type="entry name" value="HR1"/>
    <property type="match status" value="1"/>
</dbReference>
<dbReference type="Gene3D" id="1.10.287.160">
    <property type="entry name" value="HR1 repeat"/>
    <property type="match status" value="1"/>
</dbReference>
<dbReference type="InterPro" id="IPR029453">
    <property type="entry name" value="Rictor_IV"/>
</dbReference>
<evidence type="ECO:0000259" key="5">
    <source>
        <dbReference type="SMART" id="SM01308"/>
    </source>
</evidence>
<dbReference type="InterPro" id="IPR029452">
    <property type="entry name" value="RICTOR_V"/>
</dbReference>
<feature type="compositionally biased region" description="Acidic residues" evidence="2">
    <location>
        <begin position="1294"/>
        <end position="1306"/>
    </location>
</feature>
<name>A0A0C3S4Q1_PHLG1</name>
<dbReference type="InterPro" id="IPR028268">
    <property type="entry name" value="Pianissimo_fam"/>
</dbReference>
<dbReference type="HOGENOM" id="CLU_001013_0_1_1"/>
<feature type="region of interest" description="Disordered" evidence="2">
    <location>
        <begin position="163"/>
        <end position="182"/>
    </location>
</feature>
<dbReference type="Pfam" id="PF14666">
    <property type="entry name" value="RICTOR_M"/>
    <property type="match status" value="1"/>
</dbReference>
<evidence type="ECO:0000256" key="2">
    <source>
        <dbReference type="SAM" id="MobiDB-lite"/>
    </source>
</evidence>
<dbReference type="InterPro" id="IPR011072">
    <property type="entry name" value="HR1_rho-bd"/>
</dbReference>
<dbReference type="InterPro" id="IPR028267">
    <property type="entry name" value="Pianissimo_N"/>
</dbReference>
<dbReference type="PANTHER" id="PTHR13298">
    <property type="entry name" value="CYTOSOLIC REGULATOR PIANISSIMO"/>
    <property type="match status" value="1"/>
</dbReference>
<feature type="domain" description="Rapamycin-insensitive companion of mTOR middle" evidence="4">
    <location>
        <begin position="661"/>
        <end position="887"/>
    </location>
</feature>
<dbReference type="Proteomes" id="UP000053257">
    <property type="component" value="Unassembled WGS sequence"/>
</dbReference>
<evidence type="ECO:0008006" key="9">
    <source>
        <dbReference type="Google" id="ProtNLM"/>
    </source>
</evidence>
<evidence type="ECO:0000313" key="7">
    <source>
        <dbReference type="EMBL" id="KIP05152.1"/>
    </source>
</evidence>
<evidence type="ECO:0000256" key="1">
    <source>
        <dbReference type="ARBA" id="ARBA00008878"/>
    </source>
</evidence>
<evidence type="ECO:0000313" key="8">
    <source>
        <dbReference type="Proteomes" id="UP000053257"/>
    </source>
</evidence>
<dbReference type="InterPro" id="IPR016024">
    <property type="entry name" value="ARM-type_fold"/>
</dbReference>